<dbReference type="RefSeq" id="WP_097877438.1">
    <property type="nucleotide sequence ID" value="NZ_NTRJ01000106.1"/>
</dbReference>
<evidence type="ECO:0008006" key="5">
    <source>
        <dbReference type="Google" id="ProtNLM"/>
    </source>
</evidence>
<gene>
    <name evidence="2" type="ORF">COE48_30300</name>
    <name evidence="1" type="ORF">CON01_14415</name>
</gene>
<proteinExistence type="predicted"/>
<evidence type="ECO:0000313" key="2">
    <source>
        <dbReference type="EMBL" id="PGY99225.1"/>
    </source>
</evidence>
<reference evidence="3 4" key="1">
    <citation type="submission" date="2017-09" db="EMBL/GenBank/DDBJ databases">
        <title>Large-scale bioinformatics analysis of Bacillus genomes uncovers conserved roles of natural products in bacterial physiology.</title>
        <authorList>
            <consortium name="Agbiome Team Llc"/>
            <person name="Bleich R.M."/>
            <person name="Grubbs K.J."/>
            <person name="Santa Maria K.C."/>
            <person name="Allen S.E."/>
            <person name="Farag S."/>
            <person name="Shank E.A."/>
            <person name="Bowers A."/>
        </authorList>
    </citation>
    <scope>NUCLEOTIDE SEQUENCE [LARGE SCALE GENOMIC DNA]</scope>
    <source>
        <strain evidence="2 4">AFS030179</strain>
        <strain evidence="1 3">AFS094940</strain>
    </source>
</reference>
<dbReference type="Proteomes" id="UP000220127">
    <property type="component" value="Unassembled WGS sequence"/>
</dbReference>
<dbReference type="EMBL" id="NVMD01000009">
    <property type="protein sequence ID" value="PED13772.1"/>
    <property type="molecule type" value="Genomic_DNA"/>
</dbReference>
<name>A0A9X6TZT3_BACTU</name>
<dbReference type="Proteomes" id="UP000223445">
    <property type="component" value="Unassembled WGS sequence"/>
</dbReference>
<protein>
    <recommendedName>
        <fullName evidence="5">DoxX</fullName>
    </recommendedName>
</protein>
<dbReference type="EMBL" id="NUPM01000039">
    <property type="protein sequence ID" value="PGY99225.1"/>
    <property type="molecule type" value="Genomic_DNA"/>
</dbReference>
<sequence length="133" mass="15629">MNYKEKEFTLDLKEKIINIEQKLRNVSVQLLQKYAPLFVKKDMELFIELEKSKKDTFEIGYKSSILLAVTDAQGDMIDFYTIPIWECNRHFFGLPVSINLPGSKVMGELIDESEKDIQIELREHLEEFLELPD</sequence>
<accession>A0A9X6TZT3</accession>
<evidence type="ECO:0000313" key="1">
    <source>
        <dbReference type="EMBL" id="PED13772.1"/>
    </source>
</evidence>
<organism evidence="1 3">
    <name type="scientific">Bacillus thuringiensis</name>
    <dbReference type="NCBI Taxonomy" id="1428"/>
    <lineage>
        <taxon>Bacteria</taxon>
        <taxon>Bacillati</taxon>
        <taxon>Bacillota</taxon>
        <taxon>Bacilli</taxon>
        <taxon>Bacillales</taxon>
        <taxon>Bacillaceae</taxon>
        <taxon>Bacillus</taxon>
        <taxon>Bacillus cereus group</taxon>
    </lineage>
</organism>
<evidence type="ECO:0000313" key="4">
    <source>
        <dbReference type="Proteomes" id="UP000223445"/>
    </source>
</evidence>
<comment type="caution">
    <text evidence="1">The sequence shown here is derived from an EMBL/GenBank/DDBJ whole genome shotgun (WGS) entry which is preliminary data.</text>
</comment>
<evidence type="ECO:0000313" key="3">
    <source>
        <dbReference type="Proteomes" id="UP000220127"/>
    </source>
</evidence>
<dbReference type="AlphaFoldDB" id="A0A9X6TZT3"/>